<evidence type="ECO:0000313" key="1">
    <source>
        <dbReference type="EMBL" id="KAJ0014293.1"/>
    </source>
</evidence>
<proteinExistence type="predicted"/>
<organism evidence="1 2">
    <name type="scientific">Pistacia integerrima</name>
    <dbReference type="NCBI Taxonomy" id="434235"/>
    <lineage>
        <taxon>Eukaryota</taxon>
        <taxon>Viridiplantae</taxon>
        <taxon>Streptophyta</taxon>
        <taxon>Embryophyta</taxon>
        <taxon>Tracheophyta</taxon>
        <taxon>Spermatophyta</taxon>
        <taxon>Magnoliopsida</taxon>
        <taxon>eudicotyledons</taxon>
        <taxon>Gunneridae</taxon>
        <taxon>Pentapetalae</taxon>
        <taxon>rosids</taxon>
        <taxon>malvids</taxon>
        <taxon>Sapindales</taxon>
        <taxon>Anacardiaceae</taxon>
        <taxon>Pistacia</taxon>
    </lineage>
</organism>
<reference evidence="2" key="1">
    <citation type="journal article" date="2023" name="G3 (Bethesda)">
        <title>Genome assembly and association tests identify interacting loci associated with vigor, precocity, and sex in interspecific pistachio rootstocks.</title>
        <authorList>
            <person name="Palmer W."/>
            <person name="Jacygrad E."/>
            <person name="Sagayaradj S."/>
            <person name="Cavanaugh K."/>
            <person name="Han R."/>
            <person name="Bertier L."/>
            <person name="Beede B."/>
            <person name="Kafkas S."/>
            <person name="Golino D."/>
            <person name="Preece J."/>
            <person name="Michelmore R."/>
        </authorList>
    </citation>
    <scope>NUCLEOTIDE SEQUENCE [LARGE SCALE GENOMIC DNA]</scope>
</reference>
<dbReference type="EMBL" id="CM047748">
    <property type="protein sequence ID" value="KAJ0014293.1"/>
    <property type="molecule type" value="Genomic_DNA"/>
</dbReference>
<name>A0ACC0XCS1_9ROSI</name>
<keyword evidence="2" id="KW-1185">Reference proteome</keyword>
<comment type="caution">
    <text evidence="1">The sequence shown here is derived from an EMBL/GenBank/DDBJ whole genome shotgun (WGS) entry which is preliminary data.</text>
</comment>
<dbReference type="Proteomes" id="UP001163603">
    <property type="component" value="Chromosome 13"/>
</dbReference>
<sequence>MHCDFLFCGRTGMEYDPGREEKDFFLRRAFSRKAKDAPRQGRSIYIFLHSPGALSRSPTMKSEGLVPMEIPLGLIPRLMTKGESAWRKATKKGPDTSTRGATCWFTKPRPSVTRSPGPKGSSAQLPTPPGIALSEPSQEWPLVDTHHFSPVREALFNTLRKDVHRGQKDSVIGT</sequence>
<gene>
    <name evidence="1" type="ORF">Pint_21236</name>
</gene>
<evidence type="ECO:0000313" key="2">
    <source>
        <dbReference type="Proteomes" id="UP001163603"/>
    </source>
</evidence>
<accession>A0ACC0XCS1</accession>
<protein>
    <submittedName>
        <fullName evidence="1">Uncharacterized protein</fullName>
    </submittedName>
</protein>